<feature type="coiled-coil region" evidence="1">
    <location>
        <begin position="312"/>
        <end position="433"/>
    </location>
</feature>
<comment type="caution">
    <text evidence="2">The sequence shown here is derived from an EMBL/GenBank/DDBJ whole genome shotgun (WGS) entry which is preliminary data.</text>
</comment>
<accession>A0A1R2C942</accession>
<evidence type="ECO:0000313" key="2">
    <source>
        <dbReference type="EMBL" id="OMJ85516.1"/>
    </source>
</evidence>
<sequence>MESTLSPKRFNKPIASNQRLYKTRQASIPNITTLSGYSSLTNPFASITFCNEIEYLMKEIDPSFQLFTEDKAPSTQIIDSLKQIIFSLKNRKQNHFDETSDFSIEISDYPKCEHCGKASKFFNKSAESLKKDKEKLNKKIKKYEKLKFIQSEKLREEKDILKNTKDRLENLTKKLSEHKSEIIEEYKDYKKAKFSIEKSEGIECFKNCQIIMRKKTELKIQFYSIFHIDNTLDFTSLIEEMDLQIAAYNYEISSREEFLNEKEVQLSLKELKINKEMNNLELINLSLNNSMNEFLELKHEVYPALEYQSELIRHLIQELNIKKLEIEDYEKTIHSRSINESLVSDIMSARNEVEILKTEAEKKYKENLEYAEYLVDLQKKIELHYEDKNKEIKESSEKLSRLQENVNHAIDLINKKEKELVAIGSMLKEKERNLIKLSNKTNSGYYGSNSSDNLIANNIHQKNRNSMYSFSKIIIEDKE</sequence>
<evidence type="ECO:0000313" key="3">
    <source>
        <dbReference type="Proteomes" id="UP000187209"/>
    </source>
</evidence>
<keyword evidence="3" id="KW-1185">Reference proteome</keyword>
<feature type="coiled-coil region" evidence="1">
    <location>
        <begin position="119"/>
        <end position="188"/>
    </location>
</feature>
<dbReference type="Proteomes" id="UP000187209">
    <property type="component" value="Unassembled WGS sequence"/>
</dbReference>
<organism evidence="2 3">
    <name type="scientific">Stentor coeruleus</name>
    <dbReference type="NCBI Taxonomy" id="5963"/>
    <lineage>
        <taxon>Eukaryota</taxon>
        <taxon>Sar</taxon>
        <taxon>Alveolata</taxon>
        <taxon>Ciliophora</taxon>
        <taxon>Postciliodesmatophora</taxon>
        <taxon>Heterotrichea</taxon>
        <taxon>Heterotrichida</taxon>
        <taxon>Stentoridae</taxon>
        <taxon>Stentor</taxon>
    </lineage>
</organism>
<dbReference type="EMBL" id="MPUH01000234">
    <property type="protein sequence ID" value="OMJ85516.1"/>
    <property type="molecule type" value="Genomic_DNA"/>
</dbReference>
<reference evidence="2 3" key="1">
    <citation type="submission" date="2016-11" db="EMBL/GenBank/DDBJ databases">
        <title>The macronuclear genome of Stentor coeruleus: a giant cell with tiny introns.</title>
        <authorList>
            <person name="Slabodnick M."/>
            <person name="Ruby J.G."/>
            <person name="Reiff S.B."/>
            <person name="Swart E.C."/>
            <person name="Gosai S."/>
            <person name="Prabakaran S."/>
            <person name="Witkowska E."/>
            <person name="Larue G.E."/>
            <person name="Fisher S."/>
            <person name="Freeman R.M."/>
            <person name="Gunawardena J."/>
            <person name="Chu W."/>
            <person name="Stover N.A."/>
            <person name="Gregory B.D."/>
            <person name="Nowacki M."/>
            <person name="Derisi J."/>
            <person name="Roy S.W."/>
            <person name="Marshall W.F."/>
            <person name="Sood P."/>
        </authorList>
    </citation>
    <scope>NUCLEOTIDE SEQUENCE [LARGE SCALE GENOMIC DNA]</scope>
    <source>
        <strain evidence="2">WM001</strain>
    </source>
</reference>
<evidence type="ECO:0000256" key="1">
    <source>
        <dbReference type="SAM" id="Coils"/>
    </source>
</evidence>
<gene>
    <name evidence="2" type="ORF">SteCoe_13128</name>
</gene>
<keyword evidence="1" id="KW-0175">Coiled coil</keyword>
<proteinExistence type="predicted"/>
<dbReference type="AlphaFoldDB" id="A0A1R2C942"/>
<name>A0A1R2C942_9CILI</name>
<protein>
    <submittedName>
        <fullName evidence="2">Uncharacterized protein</fullName>
    </submittedName>
</protein>